<reference evidence="2" key="3">
    <citation type="submission" date="2023-11" db="EMBL/GenBank/DDBJ databases">
        <authorList>
            <person name="Beijen E."/>
            <person name="Ohm R.A."/>
        </authorList>
    </citation>
    <scope>NUCLEOTIDE SEQUENCE</scope>
    <source>
        <strain evidence="2">CBS 150709</strain>
    </source>
</reference>
<feature type="region of interest" description="Disordered" evidence="1">
    <location>
        <begin position="22"/>
        <end position="47"/>
    </location>
</feature>
<reference evidence="2 5" key="4">
    <citation type="journal article" date="2024" name="Microbiol. Resour. Announc.">
        <title>Genome annotations for the ascomycete fungi Trichoderma harzianum, Trichoderma aggressivum, and Purpureocillium lilacinum.</title>
        <authorList>
            <person name="Beijen E.P.W."/>
            <person name="Ohm R.A."/>
        </authorList>
    </citation>
    <scope>NUCLEOTIDE SEQUENCE [LARGE SCALE GENOMIC DNA]</scope>
    <source>
        <strain evidence="2 5">CBS 150709</strain>
    </source>
</reference>
<gene>
    <name evidence="3" type="ORF">PCL_11215</name>
    <name evidence="2" type="ORF">Purlil1_10157</name>
</gene>
<feature type="compositionally biased region" description="Polar residues" evidence="1">
    <location>
        <begin position="22"/>
        <end position="32"/>
    </location>
</feature>
<reference evidence="3 4" key="2">
    <citation type="journal article" date="2016" name="Front. Microbiol.">
        <title>Genome and transcriptome sequences reveal the specific parasitism of the nematophagous Purpureocillium lilacinum 36-1.</title>
        <authorList>
            <person name="Xie J."/>
            <person name="Li S."/>
            <person name="Mo C."/>
            <person name="Xiao X."/>
            <person name="Peng D."/>
            <person name="Wang G."/>
            <person name="Xiao Y."/>
        </authorList>
    </citation>
    <scope>NUCLEOTIDE SEQUENCE [LARGE SCALE GENOMIC DNA]</scope>
    <source>
        <strain evidence="3 4">36-1</strain>
    </source>
</reference>
<dbReference type="Proteomes" id="UP001287286">
    <property type="component" value="Unassembled WGS sequence"/>
</dbReference>
<reference evidence="3" key="1">
    <citation type="submission" date="2015-05" db="EMBL/GenBank/DDBJ databases">
        <authorList>
            <person name="Wang D.B."/>
            <person name="Wang M."/>
        </authorList>
    </citation>
    <scope>NUCLEOTIDE SEQUENCE</scope>
    <source>
        <strain evidence="3">36-1</strain>
    </source>
</reference>
<dbReference type="Proteomes" id="UP000245956">
    <property type="component" value="Unassembled WGS sequence"/>
</dbReference>
<evidence type="ECO:0000313" key="4">
    <source>
        <dbReference type="Proteomes" id="UP000245956"/>
    </source>
</evidence>
<dbReference type="AlphaFoldDB" id="A0A2U3EDN0"/>
<sequence>MPNLQDALRALGSNDFKLTGDKNSYSRASNHVSRTKRNDNARPGDIGSKVGTFAVASSPQSDIECRATSAAQMTARRTFRGLAVAVRAVLSRPETRVAAASGSSDIAPSGANMKRTCVRSTNDQCKRAPARQGSRVQHYIAQEPVTAEQ</sequence>
<evidence type="ECO:0000313" key="2">
    <source>
        <dbReference type="EMBL" id="KAK4084751.1"/>
    </source>
</evidence>
<proteinExistence type="predicted"/>
<evidence type="ECO:0000313" key="3">
    <source>
        <dbReference type="EMBL" id="PWI72592.1"/>
    </source>
</evidence>
<evidence type="ECO:0000313" key="5">
    <source>
        <dbReference type="Proteomes" id="UP001287286"/>
    </source>
</evidence>
<accession>A0A2U3EDN0</accession>
<comment type="caution">
    <text evidence="3">The sequence shown here is derived from an EMBL/GenBank/DDBJ whole genome shotgun (WGS) entry which is preliminary data.</text>
</comment>
<evidence type="ECO:0000256" key="1">
    <source>
        <dbReference type="SAM" id="MobiDB-lite"/>
    </source>
</evidence>
<dbReference type="EMBL" id="LCWV01000006">
    <property type="protein sequence ID" value="PWI72592.1"/>
    <property type="molecule type" value="Genomic_DNA"/>
</dbReference>
<name>A0A2U3EDN0_PURLI</name>
<dbReference type="EMBL" id="JAWRVI010000050">
    <property type="protein sequence ID" value="KAK4084751.1"/>
    <property type="molecule type" value="Genomic_DNA"/>
</dbReference>
<keyword evidence="5" id="KW-1185">Reference proteome</keyword>
<protein>
    <submittedName>
        <fullName evidence="3">Uncharacterized protein</fullName>
    </submittedName>
</protein>
<organism evidence="3 4">
    <name type="scientific">Purpureocillium lilacinum</name>
    <name type="common">Paecilomyces lilacinus</name>
    <dbReference type="NCBI Taxonomy" id="33203"/>
    <lineage>
        <taxon>Eukaryota</taxon>
        <taxon>Fungi</taxon>
        <taxon>Dikarya</taxon>
        <taxon>Ascomycota</taxon>
        <taxon>Pezizomycotina</taxon>
        <taxon>Sordariomycetes</taxon>
        <taxon>Hypocreomycetidae</taxon>
        <taxon>Hypocreales</taxon>
        <taxon>Ophiocordycipitaceae</taxon>
        <taxon>Purpureocillium</taxon>
    </lineage>
</organism>